<dbReference type="GO" id="GO:0015689">
    <property type="term" value="P:molybdate ion transport"/>
    <property type="evidence" value="ECO:0007669"/>
    <property type="project" value="InterPro"/>
</dbReference>
<dbReference type="Gene3D" id="3.40.190.10">
    <property type="entry name" value="Periplasmic binding protein-like II"/>
    <property type="match status" value="2"/>
</dbReference>
<dbReference type="SUPFAM" id="SSF53850">
    <property type="entry name" value="Periplasmic binding protein-like II"/>
    <property type="match status" value="1"/>
</dbReference>
<accession>A0A1H8TP46</accession>
<evidence type="ECO:0000256" key="5">
    <source>
        <dbReference type="ARBA" id="ARBA00062515"/>
    </source>
</evidence>
<evidence type="ECO:0000256" key="4">
    <source>
        <dbReference type="ARBA" id="ARBA00022729"/>
    </source>
</evidence>
<dbReference type="GO" id="GO:0030973">
    <property type="term" value="F:molybdate ion binding"/>
    <property type="evidence" value="ECO:0007669"/>
    <property type="project" value="InterPro"/>
</dbReference>
<dbReference type="GO" id="GO:1901359">
    <property type="term" value="F:tungstate binding"/>
    <property type="evidence" value="ECO:0007669"/>
    <property type="project" value="UniProtKB-ARBA"/>
</dbReference>
<gene>
    <name evidence="8" type="ORF">SAMN05444123_10642</name>
</gene>
<dbReference type="CDD" id="cd13539">
    <property type="entry name" value="PBP2_AvModA"/>
    <property type="match status" value="1"/>
</dbReference>
<reference evidence="9" key="1">
    <citation type="submission" date="2016-10" db="EMBL/GenBank/DDBJ databases">
        <authorList>
            <person name="Varghese N."/>
            <person name="Submissions S."/>
        </authorList>
    </citation>
    <scope>NUCLEOTIDE SEQUENCE [LARGE SCALE GENOMIC DNA]</scope>
    <source>
        <strain evidence="9">DSM 123</strain>
    </source>
</reference>
<evidence type="ECO:0000313" key="8">
    <source>
        <dbReference type="EMBL" id="SEO92635.1"/>
    </source>
</evidence>
<protein>
    <submittedName>
        <fullName evidence="8">Molybdate transport system substrate-binding protein</fullName>
    </submittedName>
</protein>
<dbReference type="PANTHER" id="PTHR30632">
    <property type="entry name" value="MOLYBDATE-BINDING PERIPLASMIC PROTEIN"/>
    <property type="match status" value="1"/>
</dbReference>
<proteinExistence type="inferred from homology"/>
<dbReference type="OrthoDB" id="9785015at2"/>
<dbReference type="InterPro" id="IPR050682">
    <property type="entry name" value="ModA/WtpA"/>
</dbReference>
<evidence type="ECO:0000256" key="1">
    <source>
        <dbReference type="ARBA" id="ARBA00009175"/>
    </source>
</evidence>
<comment type="similarity">
    <text evidence="1">Belongs to the bacterial solute-binding protein ModA family.</text>
</comment>
<dbReference type="PANTHER" id="PTHR30632:SF14">
    <property type="entry name" value="TUNGSTATE_MOLYBDATE_CHROMATE-BINDING PROTEIN MODA"/>
    <property type="match status" value="1"/>
</dbReference>
<dbReference type="NCBIfam" id="TIGR01256">
    <property type="entry name" value="modA"/>
    <property type="match status" value="1"/>
</dbReference>
<keyword evidence="2 6" id="KW-0500">Molybdenum</keyword>
<evidence type="ECO:0000256" key="3">
    <source>
        <dbReference type="ARBA" id="ARBA00022723"/>
    </source>
</evidence>
<dbReference type="Proteomes" id="UP000199615">
    <property type="component" value="Unassembled WGS sequence"/>
</dbReference>
<evidence type="ECO:0000256" key="7">
    <source>
        <dbReference type="SAM" id="SignalP"/>
    </source>
</evidence>
<organism evidence="8 9">
    <name type="scientific">Rhodopseudomonas pseudopalustris</name>
    <dbReference type="NCBI Taxonomy" id="1513892"/>
    <lineage>
        <taxon>Bacteria</taxon>
        <taxon>Pseudomonadati</taxon>
        <taxon>Pseudomonadota</taxon>
        <taxon>Alphaproteobacteria</taxon>
        <taxon>Hyphomicrobiales</taxon>
        <taxon>Nitrobacteraceae</taxon>
        <taxon>Rhodopseudomonas</taxon>
    </lineage>
</organism>
<keyword evidence="9" id="KW-1185">Reference proteome</keyword>
<comment type="subunit">
    <text evidence="5">The complex is composed of two ATP-binding proteins (ModC), two transmembrane proteins (ModB) and a solute-binding protein (ModA).</text>
</comment>
<dbReference type="Pfam" id="PF13531">
    <property type="entry name" value="SBP_bac_11"/>
    <property type="match status" value="1"/>
</dbReference>
<sequence length="256" mass="27233">MLRLVAKLTVPVALVACLSAGQAFAASATVAVAANFTEPVKEIAAAFKAKTGHELVLSFGSSGQFYTQITQDAPFEVFLSADSARPKKLEDDGLVVKGSIFTYAIGKLVLWSKAPGVVKGEETLKEAKFAKVSICNPVAAPYGAAAVETMQALKLYDDLKPKLVEGANITQAFQFVQTGNAEVGFVALSQVINDKEGSRWMVPQNLYKPITQDAVLLKKGEANEAAKAFIDFLKGPQSRAIIEKFGYELAAPAKAS</sequence>
<keyword evidence="3 6" id="KW-0479">Metal-binding</keyword>
<feature type="binding site" evidence="6">
    <location>
        <position position="62"/>
    </location>
    <ligand>
        <name>molybdate</name>
        <dbReference type="ChEBI" id="CHEBI:36264"/>
    </ligand>
</feature>
<dbReference type="AlphaFoldDB" id="A0A1H8TP46"/>
<dbReference type="FunFam" id="3.40.190.10:FF:000035">
    <property type="entry name" value="Molybdate ABC transporter substrate-binding protein"/>
    <property type="match status" value="1"/>
</dbReference>
<dbReference type="GO" id="GO:0046872">
    <property type="term" value="F:metal ion binding"/>
    <property type="evidence" value="ECO:0007669"/>
    <property type="project" value="UniProtKB-KW"/>
</dbReference>
<dbReference type="InterPro" id="IPR005950">
    <property type="entry name" value="ModA"/>
</dbReference>
<feature type="signal peptide" evidence="7">
    <location>
        <begin position="1"/>
        <end position="25"/>
    </location>
</feature>
<dbReference type="PIRSF" id="PIRSF004846">
    <property type="entry name" value="ModA"/>
    <property type="match status" value="1"/>
</dbReference>
<dbReference type="EMBL" id="FODT01000006">
    <property type="protein sequence ID" value="SEO92635.1"/>
    <property type="molecule type" value="Genomic_DNA"/>
</dbReference>
<name>A0A1H8TP46_9BRAD</name>
<feature type="binding site" evidence="6">
    <location>
        <position position="169"/>
    </location>
    <ligand>
        <name>molybdate</name>
        <dbReference type="ChEBI" id="CHEBI:36264"/>
    </ligand>
</feature>
<keyword evidence="4 7" id="KW-0732">Signal</keyword>
<evidence type="ECO:0000256" key="6">
    <source>
        <dbReference type="PIRSR" id="PIRSR004846-1"/>
    </source>
</evidence>
<evidence type="ECO:0000256" key="2">
    <source>
        <dbReference type="ARBA" id="ARBA00022505"/>
    </source>
</evidence>
<evidence type="ECO:0000313" key="9">
    <source>
        <dbReference type="Proteomes" id="UP000199615"/>
    </source>
</evidence>
<feature type="chain" id="PRO_5011726409" evidence="7">
    <location>
        <begin position="26"/>
        <end position="256"/>
    </location>
</feature>
<dbReference type="InterPro" id="IPR044084">
    <property type="entry name" value="AvModA-like_subst-bd"/>
</dbReference>
<dbReference type="RefSeq" id="WP_092684294.1">
    <property type="nucleotide sequence ID" value="NZ_FODT01000006.1"/>
</dbReference>